<accession>A0A8S0Z8I4</accession>
<comment type="caution">
    <text evidence="2">The sequence shown here is derived from an EMBL/GenBank/DDBJ whole genome shotgun (WGS) entry which is preliminary data.</text>
</comment>
<organism evidence="2 3">
    <name type="scientific">Arctia plantaginis</name>
    <name type="common">Wood tiger moth</name>
    <name type="synonym">Phalaena plantaginis</name>
    <dbReference type="NCBI Taxonomy" id="874455"/>
    <lineage>
        <taxon>Eukaryota</taxon>
        <taxon>Metazoa</taxon>
        <taxon>Ecdysozoa</taxon>
        <taxon>Arthropoda</taxon>
        <taxon>Hexapoda</taxon>
        <taxon>Insecta</taxon>
        <taxon>Pterygota</taxon>
        <taxon>Neoptera</taxon>
        <taxon>Endopterygota</taxon>
        <taxon>Lepidoptera</taxon>
        <taxon>Glossata</taxon>
        <taxon>Ditrysia</taxon>
        <taxon>Noctuoidea</taxon>
        <taxon>Erebidae</taxon>
        <taxon>Arctiinae</taxon>
        <taxon>Arctia</taxon>
    </lineage>
</organism>
<evidence type="ECO:0000313" key="3">
    <source>
        <dbReference type="Proteomes" id="UP000494256"/>
    </source>
</evidence>
<feature type="signal peptide" evidence="1">
    <location>
        <begin position="1"/>
        <end position="21"/>
    </location>
</feature>
<name>A0A8S0Z8I4_ARCPL</name>
<feature type="chain" id="PRO_5035945554" evidence="1">
    <location>
        <begin position="22"/>
        <end position="132"/>
    </location>
</feature>
<dbReference type="AlphaFoldDB" id="A0A8S0Z8I4"/>
<dbReference type="EMBL" id="CADEBD010000284">
    <property type="protein sequence ID" value="CAB3228984.1"/>
    <property type="molecule type" value="Genomic_DNA"/>
</dbReference>
<evidence type="ECO:0000313" key="2">
    <source>
        <dbReference type="EMBL" id="CAB3228984.1"/>
    </source>
</evidence>
<dbReference type="OrthoDB" id="6259853at2759"/>
<protein>
    <submittedName>
        <fullName evidence="2">Uncharacterized protein</fullName>
    </submittedName>
</protein>
<gene>
    <name evidence="2" type="ORF">APLA_LOCUS3777</name>
</gene>
<proteinExistence type="predicted"/>
<evidence type="ECO:0000256" key="1">
    <source>
        <dbReference type="SAM" id="SignalP"/>
    </source>
</evidence>
<reference evidence="2 3" key="1">
    <citation type="submission" date="2020-04" db="EMBL/GenBank/DDBJ databases">
        <authorList>
            <person name="Wallbank WR R."/>
            <person name="Pardo Diaz C."/>
            <person name="Kozak K."/>
            <person name="Martin S."/>
            <person name="Jiggins C."/>
            <person name="Moest M."/>
            <person name="Warren A I."/>
            <person name="Byers J.R.P. K."/>
            <person name="Montejo-Kovacevich G."/>
            <person name="Yen C E."/>
        </authorList>
    </citation>
    <scope>NUCLEOTIDE SEQUENCE [LARGE SCALE GENOMIC DNA]</scope>
</reference>
<sequence>MMFKLIVLSVACIFIAQPVQCGIISNLSNIKTAAVGTVSDIASIVPNVITAKGSAVLQAAAETGNIIAVSAGLKAEALERLSTSITDSISEGLVSVGRRLSRQGTGLVEDTLANSDYAGLGVVSTKVLYLIV</sequence>
<dbReference type="Proteomes" id="UP000494256">
    <property type="component" value="Unassembled WGS sequence"/>
</dbReference>
<keyword evidence="1" id="KW-0732">Signal</keyword>